<evidence type="ECO:0000313" key="2">
    <source>
        <dbReference type="Proteomes" id="UP000887574"/>
    </source>
</evidence>
<dbReference type="WBParaSite" id="jg1724">
    <property type="protein sequence ID" value="jg1724"/>
    <property type="gene ID" value="jg1724"/>
</dbReference>
<feature type="region of interest" description="Disordered" evidence="1">
    <location>
        <begin position="65"/>
        <end position="93"/>
    </location>
</feature>
<evidence type="ECO:0000256" key="1">
    <source>
        <dbReference type="SAM" id="MobiDB-lite"/>
    </source>
</evidence>
<evidence type="ECO:0000313" key="3">
    <source>
        <dbReference type="WBParaSite" id="jg1724"/>
    </source>
</evidence>
<sequence>MVMVNGPESQKIMSGQLHQELVKIRPMSLDAEVPLIMPAVVPNVSAVAKNDEALSTDASISAAHAVGPSISGGSAEARNGGHYSSMLKKKSNQ</sequence>
<reference evidence="3" key="1">
    <citation type="submission" date="2022-11" db="UniProtKB">
        <authorList>
            <consortium name="WormBaseParasite"/>
        </authorList>
    </citation>
    <scope>IDENTIFICATION</scope>
</reference>
<organism evidence="2 3">
    <name type="scientific">Ditylenchus dipsaci</name>
    <dbReference type="NCBI Taxonomy" id="166011"/>
    <lineage>
        <taxon>Eukaryota</taxon>
        <taxon>Metazoa</taxon>
        <taxon>Ecdysozoa</taxon>
        <taxon>Nematoda</taxon>
        <taxon>Chromadorea</taxon>
        <taxon>Rhabditida</taxon>
        <taxon>Tylenchina</taxon>
        <taxon>Tylenchomorpha</taxon>
        <taxon>Sphaerularioidea</taxon>
        <taxon>Anguinidae</taxon>
        <taxon>Anguininae</taxon>
        <taxon>Ditylenchus</taxon>
    </lineage>
</organism>
<protein>
    <submittedName>
        <fullName evidence="3">Uncharacterized protein</fullName>
    </submittedName>
</protein>
<keyword evidence="2" id="KW-1185">Reference proteome</keyword>
<proteinExistence type="predicted"/>
<dbReference type="AlphaFoldDB" id="A0A915D8J3"/>
<name>A0A915D8J3_9BILA</name>
<accession>A0A915D8J3</accession>
<dbReference type="Proteomes" id="UP000887574">
    <property type="component" value="Unplaced"/>
</dbReference>